<dbReference type="GO" id="GO:0046872">
    <property type="term" value="F:metal ion binding"/>
    <property type="evidence" value="ECO:0007669"/>
    <property type="project" value="UniProtKB-KW"/>
</dbReference>
<dbReference type="PANTHER" id="PTHR24423">
    <property type="entry name" value="TWO-COMPONENT SENSOR HISTIDINE KINASE"/>
    <property type="match status" value="1"/>
</dbReference>
<feature type="transmembrane region" description="Helical" evidence="7">
    <location>
        <begin position="200"/>
        <end position="224"/>
    </location>
</feature>
<keyword evidence="7" id="KW-0812">Transmembrane</keyword>
<feature type="transmembrane region" description="Helical" evidence="7">
    <location>
        <begin position="50"/>
        <end position="67"/>
    </location>
</feature>
<dbReference type="InterPro" id="IPR011006">
    <property type="entry name" value="CheY-like_superfamily"/>
</dbReference>
<evidence type="ECO:0000256" key="5">
    <source>
        <dbReference type="ARBA" id="ARBA00022840"/>
    </source>
</evidence>
<keyword evidence="7" id="KW-1133">Transmembrane helix</keyword>
<keyword evidence="4" id="KW-0418">Kinase</keyword>
<dbReference type="Pfam" id="PF25487">
    <property type="entry name" value="ETR1_N"/>
    <property type="match status" value="1"/>
</dbReference>
<dbReference type="Proteomes" id="UP001374584">
    <property type="component" value="Unassembled WGS sequence"/>
</dbReference>
<feature type="signal peptide" evidence="8">
    <location>
        <begin position="1"/>
        <end position="20"/>
    </location>
</feature>
<keyword evidence="11" id="KW-1185">Reference proteome</keyword>
<sequence>MEKGLLLLLLLLVMVLSAFAIDVEYSHCNCDEEGLWSIHNVLVCQKVSDFFIAIAYFSIPLELLYFVSRSNVPFKLVFLQFIAFIVLCGLTHLLNAYTYYGPHSFRLFLSLTVAKFLTALVSCATAISFPTLIPLLLKIKVRELFLRQNVLELGQEVGIMKKQKEASWHVRMLTCFGLEVDVDKSLPDLVIGDEARSFQISLLACFSPGDTAFFVITFIVSFLSSNVLHQMMQGNIWISTNTLGLAQGMTLLLKFQTGSSHGRFNLAPKDCSNSQFKGLKVVLADDDDVNRTVTKKLLEKLGCHVTAVSSGFECLGALSVSGNLFKIIFLDLHMPEMDGFEVAKRIRKLQSHNWPLIIAFTASAEEHIKERCLQVGMNGFIRKPILLHEIADELTTVLQRTVSNPITLAKLKCEAECSEQFYYTNQVGTKLNAINNFTLVELRSEVEHNHQFYYTSRAELGGEVKRS</sequence>
<evidence type="ECO:0000256" key="8">
    <source>
        <dbReference type="SAM" id="SignalP"/>
    </source>
</evidence>
<proteinExistence type="predicted"/>
<dbReference type="EMBL" id="JAYMYR010000011">
    <property type="protein sequence ID" value="KAK7332818.1"/>
    <property type="molecule type" value="Genomic_DNA"/>
</dbReference>
<keyword evidence="2" id="KW-0479">Metal-binding</keyword>
<name>A0AAN9LEN0_PHACN</name>
<dbReference type="Pfam" id="PF00072">
    <property type="entry name" value="Response_reg"/>
    <property type="match status" value="1"/>
</dbReference>
<reference evidence="10 11" key="1">
    <citation type="submission" date="2024-01" db="EMBL/GenBank/DDBJ databases">
        <title>The genomes of 5 underutilized Papilionoideae crops provide insights into root nodulation and disease resistanc.</title>
        <authorList>
            <person name="Jiang F."/>
        </authorList>
    </citation>
    <scope>NUCLEOTIDE SEQUENCE [LARGE SCALE GENOMIC DNA]</scope>
    <source>
        <strain evidence="10">JINMINGXINNONG_FW02</strain>
        <tissue evidence="10">Leaves</tissue>
    </source>
</reference>
<dbReference type="SUPFAM" id="SSF52172">
    <property type="entry name" value="CheY-like"/>
    <property type="match status" value="1"/>
</dbReference>
<feature type="chain" id="PRO_5042999965" description="Response regulatory domain-containing protein" evidence="8">
    <location>
        <begin position="21"/>
        <end position="467"/>
    </location>
</feature>
<keyword evidence="7" id="KW-0472">Membrane</keyword>
<evidence type="ECO:0000256" key="1">
    <source>
        <dbReference type="ARBA" id="ARBA00022679"/>
    </source>
</evidence>
<organism evidence="10 11">
    <name type="scientific">Phaseolus coccineus</name>
    <name type="common">Scarlet runner bean</name>
    <name type="synonym">Phaseolus multiflorus</name>
    <dbReference type="NCBI Taxonomy" id="3886"/>
    <lineage>
        <taxon>Eukaryota</taxon>
        <taxon>Viridiplantae</taxon>
        <taxon>Streptophyta</taxon>
        <taxon>Embryophyta</taxon>
        <taxon>Tracheophyta</taxon>
        <taxon>Spermatophyta</taxon>
        <taxon>Magnoliopsida</taxon>
        <taxon>eudicotyledons</taxon>
        <taxon>Gunneridae</taxon>
        <taxon>Pentapetalae</taxon>
        <taxon>rosids</taxon>
        <taxon>fabids</taxon>
        <taxon>Fabales</taxon>
        <taxon>Fabaceae</taxon>
        <taxon>Papilionoideae</taxon>
        <taxon>50 kb inversion clade</taxon>
        <taxon>NPAAA clade</taxon>
        <taxon>indigoferoid/millettioid clade</taxon>
        <taxon>Phaseoleae</taxon>
        <taxon>Phaseolus</taxon>
    </lineage>
</organism>
<evidence type="ECO:0000256" key="6">
    <source>
        <dbReference type="PROSITE-ProRule" id="PRU00169"/>
    </source>
</evidence>
<dbReference type="GO" id="GO:0016301">
    <property type="term" value="F:kinase activity"/>
    <property type="evidence" value="ECO:0007669"/>
    <property type="project" value="UniProtKB-KW"/>
</dbReference>
<dbReference type="GO" id="GO:0005524">
    <property type="term" value="F:ATP binding"/>
    <property type="evidence" value="ECO:0007669"/>
    <property type="project" value="UniProtKB-KW"/>
</dbReference>
<dbReference type="AlphaFoldDB" id="A0AAN9LEN0"/>
<gene>
    <name evidence="10" type="ORF">VNO80_29573</name>
</gene>
<evidence type="ECO:0000259" key="9">
    <source>
        <dbReference type="PROSITE" id="PS50110"/>
    </source>
</evidence>
<protein>
    <recommendedName>
        <fullName evidence="9">Response regulatory domain-containing protein</fullName>
    </recommendedName>
</protein>
<dbReference type="GO" id="GO:0005783">
    <property type="term" value="C:endoplasmic reticulum"/>
    <property type="evidence" value="ECO:0007669"/>
    <property type="project" value="TreeGrafter"/>
</dbReference>
<evidence type="ECO:0000313" key="10">
    <source>
        <dbReference type="EMBL" id="KAK7332818.1"/>
    </source>
</evidence>
<keyword evidence="3" id="KW-0547">Nucleotide-binding</keyword>
<evidence type="ECO:0000256" key="4">
    <source>
        <dbReference type="ARBA" id="ARBA00022777"/>
    </source>
</evidence>
<evidence type="ECO:0000256" key="3">
    <source>
        <dbReference type="ARBA" id="ARBA00022741"/>
    </source>
</evidence>
<accession>A0AAN9LEN0</accession>
<dbReference type="SMART" id="SM00448">
    <property type="entry name" value="REC"/>
    <property type="match status" value="1"/>
</dbReference>
<dbReference type="FunFam" id="3.40.50.2300:FF:000240">
    <property type="entry name" value="Ethylene receptor"/>
    <property type="match status" value="1"/>
</dbReference>
<feature type="domain" description="Response regulatory" evidence="9">
    <location>
        <begin position="280"/>
        <end position="398"/>
    </location>
</feature>
<feature type="modified residue" description="4-aspartylphosphate" evidence="6">
    <location>
        <position position="331"/>
    </location>
</feature>
<dbReference type="GO" id="GO:0051740">
    <property type="term" value="F:ethylene binding"/>
    <property type="evidence" value="ECO:0007669"/>
    <property type="project" value="TreeGrafter"/>
</dbReference>
<evidence type="ECO:0000256" key="7">
    <source>
        <dbReference type="SAM" id="Phobius"/>
    </source>
</evidence>
<feature type="transmembrane region" description="Helical" evidence="7">
    <location>
        <begin position="76"/>
        <end position="96"/>
    </location>
</feature>
<keyword evidence="8" id="KW-0732">Signal</keyword>
<feature type="transmembrane region" description="Helical" evidence="7">
    <location>
        <begin position="116"/>
        <end position="137"/>
    </location>
</feature>
<dbReference type="PROSITE" id="PS50110">
    <property type="entry name" value="RESPONSE_REGULATORY"/>
    <property type="match status" value="1"/>
</dbReference>
<keyword evidence="6" id="KW-0597">Phosphoprotein</keyword>
<comment type="caution">
    <text evidence="10">The sequence shown here is derived from an EMBL/GenBank/DDBJ whole genome shotgun (WGS) entry which is preliminary data.</text>
</comment>
<dbReference type="InterPro" id="IPR001789">
    <property type="entry name" value="Sig_transdc_resp-reg_receiver"/>
</dbReference>
<dbReference type="InterPro" id="IPR058544">
    <property type="entry name" value="ETR1_N"/>
</dbReference>
<dbReference type="PANTHER" id="PTHR24423:SF629">
    <property type="entry name" value="PROTEIN EIN4"/>
    <property type="match status" value="1"/>
</dbReference>
<keyword evidence="5" id="KW-0067">ATP-binding</keyword>
<evidence type="ECO:0000256" key="2">
    <source>
        <dbReference type="ARBA" id="ARBA00022723"/>
    </source>
</evidence>
<keyword evidence="1" id="KW-0808">Transferase</keyword>
<dbReference type="Gene3D" id="3.40.50.2300">
    <property type="match status" value="1"/>
</dbReference>
<evidence type="ECO:0000313" key="11">
    <source>
        <dbReference type="Proteomes" id="UP001374584"/>
    </source>
</evidence>
<dbReference type="GO" id="GO:0038199">
    <property type="term" value="F:ethylene receptor activity"/>
    <property type="evidence" value="ECO:0007669"/>
    <property type="project" value="TreeGrafter"/>
</dbReference>
<dbReference type="CDD" id="cd19933">
    <property type="entry name" value="REC_ETR-like"/>
    <property type="match status" value="1"/>
</dbReference>